<dbReference type="InterPro" id="IPR005532">
    <property type="entry name" value="SUMF_dom"/>
</dbReference>
<feature type="signal peptide" evidence="1">
    <location>
        <begin position="1"/>
        <end position="21"/>
    </location>
</feature>
<protein>
    <recommendedName>
        <fullName evidence="2">Sulfatase-modifying factor enzyme-like domain-containing protein</fullName>
    </recommendedName>
</protein>
<dbReference type="SUPFAM" id="SSF56436">
    <property type="entry name" value="C-type lectin-like"/>
    <property type="match status" value="1"/>
</dbReference>
<accession>A0A918P4W2</accession>
<dbReference type="PANTHER" id="PTHR23150">
    <property type="entry name" value="SULFATASE MODIFYING FACTOR 1, 2"/>
    <property type="match status" value="1"/>
</dbReference>
<feature type="chain" id="PRO_5038069900" description="Sulfatase-modifying factor enzyme-like domain-containing protein" evidence="1">
    <location>
        <begin position="22"/>
        <end position="250"/>
    </location>
</feature>
<dbReference type="InterPro" id="IPR042095">
    <property type="entry name" value="SUMF_sf"/>
</dbReference>
<dbReference type="GO" id="GO:0120147">
    <property type="term" value="F:formylglycine-generating oxidase activity"/>
    <property type="evidence" value="ECO:0007669"/>
    <property type="project" value="TreeGrafter"/>
</dbReference>
<reference evidence="3" key="2">
    <citation type="submission" date="2020-09" db="EMBL/GenBank/DDBJ databases">
        <authorList>
            <person name="Sun Q."/>
            <person name="Kim S."/>
        </authorList>
    </citation>
    <scope>NUCLEOTIDE SEQUENCE</scope>
    <source>
        <strain evidence="3">KCTC 32182</strain>
    </source>
</reference>
<dbReference type="RefSeq" id="WP_189534674.1">
    <property type="nucleotide sequence ID" value="NZ_BMYX01000014.1"/>
</dbReference>
<feature type="domain" description="Sulfatase-modifying factor enzyme-like" evidence="2">
    <location>
        <begin position="42"/>
        <end position="244"/>
    </location>
</feature>
<reference evidence="3" key="1">
    <citation type="journal article" date="2014" name="Int. J. Syst. Evol. Microbiol.">
        <title>Complete genome sequence of Corynebacterium casei LMG S-19264T (=DSM 44701T), isolated from a smear-ripened cheese.</title>
        <authorList>
            <consortium name="US DOE Joint Genome Institute (JGI-PGF)"/>
            <person name="Walter F."/>
            <person name="Albersmeier A."/>
            <person name="Kalinowski J."/>
            <person name="Ruckert C."/>
        </authorList>
    </citation>
    <scope>NUCLEOTIDE SEQUENCE</scope>
    <source>
        <strain evidence="3">KCTC 32182</strain>
    </source>
</reference>
<dbReference type="InterPro" id="IPR051043">
    <property type="entry name" value="Sulfatase_Mod_Factor_Kinase"/>
</dbReference>
<sequence length="250" mass="27157">MNAAARAAALLLSLACAAGHAADYVGVGGGALDSALPVNGASIKVRPFLMRATPVSREEFRTFLRQDPAWSKERVPRLFAGAGYLRNLTDSAGDTPVTEVSWFAARAFCAAENARLPTWYEWEFAAAADATRIDARKDPVWLARILRWYERPAKDTPAPVAMDANVWGVRGLHGNIYEWVDDFNGLFVTADSRSQGEQKTLETCGAAALSLADRDNYAILMRIALLSALSATDTLGTLGFRCAKTREEAK</sequence>
<dbReference type="InterPro" id="IPR016187">
    <property type="entry name" value="CTDL_fold"/>
</dbReference>
<evidence type="ECO:0000256" key="1">
    <source>
        <dbReference type="SAM" id="SignalP"/>
    </source>
</evidence>
<comment type="caution">
    <text evidence="3">The sequence shown here is derived from an EMBL/GenBank/DDBJ whole genome shotgun (WGS) entry which is preliminary data.</text>
</comment>
<dbReference type="Pfam" id="PF03781">
    <property type="entry name" value="FGE-sulfatase"/>
    <property type="match status" value="1"/>
</dbReference>
<dbReference type="AlphaFoldDB" id="A0A918P4W2"/>
<dbReference type="PANTHER" id="PTHR23150:SF19">
    <property type="entry name" value="FORMYLGLYCINE-GENERATING ENZYME"/>
    <property type="match status" value="1"/>
</dbReference>
<organism evidence="3 4">
    <name type="scientific">Paludibacterium paludis</name>
    <dbReference type="NCBI Taxonomy" id="1225769"/>
    <lineage>
        <taxon>Bacteria</taxon>
        <taxon>Pseudomonadati</taxon>
        <taxon>Pseudomonadota</taxon>
        <taxon>Betaproteobacteria</taxon>
        <taxon>Neisseriales</taxon>
        <taxon>Chromobacteriaceae</taxon>
        <taxon>Paludibacterium</taxon>
    </lineage>
</organism>
<evidence type="ECO:0000313" key="3">
    <source>
        <dbReference type="EMBL" id="GGY19945.1"/>
    </source>
</evidence>
<keyword evidence="1" id="KW-0732">Signal</keyword>
<dbReference type="EMBL" id="BMYX01000014">
    <property type="protein sequence ID" value="GGY19945.1"/>
    <property type="molecule type" value="Genomic_DNA"/>
</dbReference>
<dbReference type="Proteomes" id="UP000645257">
    <property type="component" value="Unassembled WGS sequence"/>
</dbReference>
<proteinExistence type="predicted"/>
<evidence type="ECO:0000313" key="4">
    <source>
        <dbReference type="Proteomes" id="UP000645257"/>
    </source>
</evidence>
<keyword evidence="4" id="KW-1185">Reference proteome</keyword>
<gene>
    <name evidence="3" type="ORF">GCM10011289_24280</name>
</gene>
<name>A0A918P4W2_9NEIS</name>
<dbReference type="Gene3D" id="3.90.1580.10">
    <property type="entry name" value="paralog of FGE (formylglycine-generating enzyme)"/>
    <property type="match status" value="1"/>
</dbReference>
<evidence type="ECO:0000259" key="2">
    <source>
        <dbReference type="Pfam" id="PF03781"/>
    </source>
</evidence>